<dbReference type="AlphaFoldDB" id="A0A2G9Q0J1"/>
<sequence length="31" mass="3554">MGCNLELENLKKKINDVIEKNNNIIDVLGRI</sequence>
<evidence type="ECO:0000313" key="2">
    <source>
        <dbReference type="Proteomes" id="UP000228934"/>
    </source>
</evidence>
<organism evidence="1 2">
    <name type="scientific">Aquarana catesbeiana</name>
    <name type="common">American bullfrog</name>
    <name type="synonym">Rana catesbeiana</name>
    <dbReference type="NCBI Taxonomy" id="8400"/>
    <lineage>
        <taxon>Eukaryota</taxon>
        <taxon>Metazoa</taxon>
        <taxon>Chordata</taxon>
        <taxon>Craniata</taxon>
        <taxon>Vertebrata</taxon>
        <taxon>Euteleostomi</taxon>
        <taxon>Amphibia</taxon>
        <taxon>Batrachia</taxon>
        <taxon>Anura</taxon>
        <taxon>Neobatrachia</taxon>
        <taxon>Ranoidea</taxon>
        <taxon>Ranidae</taxon>
        <taxon>Aquarana</taxon>
    </lineage>
</organism>
<name>A0A2G9Q0J1_AQUCT</name>
<dbReference type="EMBL" id="KZ370351">
    <property type="protein sequence ID" value="PIO09116.1"/>
    <property type="molecule type" value="Genomic_DNA"/>
</dbReference>
<evidence type="ECO:0000313" key="1">
    <source>
        <dbReference type="EMBL" id="PIO09116.1"/>
    </source>
</evidence>
<accession>A0A2G9Q0J1</accession>
<gene>
    <name evidence="1" type="ORF">AB205_0074510</name>
</gene>
<keyword evidence="2" id="KW-1185">Reference proteome</keyword>
<protein>
    <submittedName>
        <fullName evidence="1">Uncharacterized protein</fullName>
    </submittedName>
</protein>
<dbReference type="Proteomes" id="UP000228934">
    <property type="component" value="Unassembled WGS sequence"/>
</dbReference>
<reference evidence="2" key="1">
    <citation type="journal article" date="2017" name="Nat. Commun.">
        <title>The North American bullfrog draft genome provides insight into hormonal regulation of long noncoding RNA.</title>
        <authorList>
            <person name="Hammond S.A."/>
            <person name="Warren R.L."/>
            <person name="Vandervalk B.P."/>
            <person name="Kucuk E."/>
            <person name="Khan H."/>
            <person name="Gibb E.A."/>
            <person name="Pandoh P."/>
            <person name="Kirk H."/>
            <person name="Zhao Y."/>
            <person name="Jones M."/>
            <person name="Mungall A.J."/>
            <person name="Coope R."/>
            <person name="Pleasance S."/>
            <person name="Moore R.A."/>
            <person name="Holt R.A."/>
            <person name="Round J.M."/>
            <person name="Ohora S."/>
            <person name="Walle B.V."/>
            <person name="Veldhoen N."/>
            <person name="Helbing C.C."/>
            <person name="Birol I."/>
        </authorList>
    </citation>
    <scope>NUCLEOTIDE SEQUENCE [LARGE SCALE GENOMIC DNA]</scope>
</reference>
<proteinExistence type="predicted"/>